<dbReference type="Proteomes" id="UP000675284">
    <property type="component" value="Unassembled WGS sequence"/>
</dbReference>
<proteinExistence type="predicted"/>
<keyword evidence="2" id="KW-1185">Reference proteome</keyword>
<reference evidence="1" key="1">
    <citation type="submission" date="2021-04" db="EMBL/GenBank/DDBJ databases">
        <title>Isolation and polyphasic classification of algal microorganism.</title>
        <authorList>
            <person name="Wang S."/>
        </authorList>
    </citation>
    <scope>NUCLEOTIDE SEQUENCE</scope>
    <source>
        <strain evidence="1">720a</strain>
    </source>
</reference>
<organism evidence="1 2">
    <name type="scientific">Virgibacillus salarius</name>
    <dbReference type="NCBI Taxonomy" id="447199"/>
    <lineage>
        <taxon>Bacteria</taxon>
        <taxon>Bacillati</taxon>
        <taxon>Bacillota</taxon>
        <taxon>Bacilli</taxon>
        <taxon>Bacillales</taxon>
        <taxon>Bacillaceae</taxon>
        <taxon>Virgibacillus</taxon>
    </lineage>
</organism>
<dbReference type="AlphaFoldDB" id="A0A941DR62"/>
<evidence type="ECO:0000313" key="2">
    <source>
        <dbReference type="Proteomes" id="UP000675284"/>
    </source>
</evidence>
<dbReference type="EMBL" id="JAGSOT010000007">
    <property type="protein sequence ID" value="MBR7795125.1"/>
    <property type="molecule type" value="Genomic_DNA"/>
</dbReference>
<accession>A0A941DR62</accession>
<gene>
    <name evidence="1" type="ORF">KCX74_03600</name>
</gene>
<sequence>MTEKKTKSFCREESPCYTFEASRCTLVVAETATVSEDNSDSVSTFASHSGKPGSKWKTSYKVDFWGFYLAARAKINTSYTVNKSSIKITDVTKAGTKANAPTTIVVDSLKKVTNNKKTVKSRGSFTRVNGIVIGGQPIGFSESFDLTTTLKITSATNSKVKWTSSSKSSK</sequence>
<comment type="caution">
    <text evidence="1">The sequence shown here is derived from an EMBL/GenBank/DDBJ whole genome shotgun (WGS) entry which is preliminary data.</text>
</comment>
<name>A0A941DR62_9BACI</name>
<protein>
    <submittedName>
        <fullName evidence="1">Uncharacterized protein</fullName>
    </submittedName>
</protein>
<evidence type="ECO:0000313" key="1">
    <source>
        <dbReference type="EMBL" id="MBR7795125.1"/>
    </source>
</evidence>
<dbReference type="RefSeq" id="WP_166529965.1">
    <property type="nucleotide sequence ID" value="NZ_JAGSOT010000007.1"/>
</dbReference>